<dbReference type="GO" id="GO:0030378">
    <property type="term" value="F:serine racemase activity"/>
    <property type="evidence" value="ECO:0007669"/>
    <property type="project" value="TreeGrafter"/>
</dbReference>
<dbReference type="GO" id="GO:0030170">
    <property type="term" value="F:pyridoxal phosphate binding"/>
    <property type="evidence" value="ECO:0007669"/>
    <property type="project" value="TreeGrafter"/>
</dbReference>
<protein>
    <submittedName>
        <fullName evidence="6">L-threonine ammonia-lyase</fullName>
    </submittedName>
</protein>
<evidence type="ECO:0000256" key="1">
    <source>
        <dbReference type="ARBA" id="ARBA00001933"/>
    </source>
</evidence>
<gene>
    <name evidence="6" type="ORF">DFP90_101248</name>
</gene>
<dbReference type="PANTHER" id="PTHR43050:SF1">
    <property type="entry name" value="SERINE RACEMASE"/>
    <property type="match status" value="1"/>
</dbReference>
<proteinExistence type="inferred from homology"/>
<name>A0A3D9HVK5_9PROT</name>
<comment type="cofactor">
    <cofactor evidence="1">
        <name>pyridoxal 5'-phosphate</name>
        <dbReference type="ChEBI" id="CHEBI:597326"/>
    </cofactor>
</comment>
<dbReference type="GO" id="GO:0005524">
    <property type="term" value="F:ATP binding"/>
    <property type="evidence" value="ECO:0007669"/>
    <property type="project" value="TreeGrafter"/>
</dbReference>
<evidence type="ECO:0000256" key="2">
    <source>
        <dbReference type="ARBA" id="ARBA00010869"/>
    </source>
</evidence>
<dbReference type="InterPro" id="IPR001926">
    <property type="entry name" value="TrpB-like_PALP"/>
</dbReference>
<evidence type="ECO:0000256" key="3">
    <source>
        <dbReference type="ARBA" id="ARBA00022898"/>
    </source>
</evidence>
<dbReference type="EMBL" id="QRDW01000001">
    <property type="protein sequence ID" value="RED53459.1"/>
    <property type="molecule type" value="Genomic_DNA"/>
</dbReference>
<dbReference type="PANTHER" id="PTHR43050">
    <property type="entry name" value="SERINE / THREONINE RACEMASE FAMILY MEMBER"/>
    <property type="match status" value="1"/>
</dbReference>
<dbReference type="OrthoDB" id="9811476at2"/>
<dbReference type="CDD" id="cd01562">
    <property type="entry name" value="Thr-dehyd"/>
    <property type="match status" value="1"/>
</dbReference>
<keyword evidence="3" id="KW-0663">Pyridoxal phosphate</keyword>
<dbReference type="Proteomes" id="UP000256845">
    <property type="component" value="Unassembled WGS sequence"/>
</dbReference>
<dbReference type="GO" id="GO:0003941">
    <property type="term" value="F:L-serine ammonia-lyase activity"/>
    <property type="evidence" value="ECO:0007669"/>
    <property type="project" value="TreeGrafter"/>
</dbReference>
<dbReference type="GO" id="GO:0018114">
    <property type="term" value="F:threonine racemase activity"/>
    <property type="evidence" value="ECO:0007669"/>
    <property type="project" value="TreeGrafter"/>
</dbReference>
<sequence length="332" mass="35045">MNFFSPTAEARPQFSDILQAAERIKGKAVRTPLLESPILNEQLGARVLFKPENLQRTGSFKYRGATNTIQALSDEQRRNGVTAFSSGNHAQGVAAAAKEAGIPATIVMPKDAPSIKIRNTRAYGADIILYDRYTEDREAIGQRVSEETGATLIKPYDASLTITGQGTIGLEIAEQAAEMSLQPDIILAPCGGGGLMSGIALASEELLPKTELYAVEPAGFDDTVRSLASGTRETNSAGARSFCDALLSPSPGEITFPINQKLLKGAVSVTDEEVTEAVKLAFGQMKLVVEPGGAVGLAAVLAGKIDIRQKTIIVVLSGGNVDAELFRTILAA</sequence>
<keyword evidence="4 6" id="KW-0456">Lyase</keyword>
<dbReference type="SUPFAM" id="SSF53686">
    <property type="entry name" value="Tryptophan synthase beta subunit-like PLP-dependent enzymes"/>
    <property type="match status" value="1"/>
</dbReference>
<dbReference type="GO" id="GO:0000287">
    <property type="term" value="F:magnesium ion binding"/>
    <property type="evidence" value="ECO:0007669"/>
    <property type="project" value="TreeGrafter"/>
</dbReference>
<dbReference type="InterPro" id="IPR036052">
    <property type="entry name" value="TrpB-like_PALP_sf"/>
</dbReference>
<dbReference type="GO" id="GO:0070179">
    <property type="term" value="P:D-serine biosynthetic process"/>
    <property type="evidence" value="ECO:0007669"/>
    <property type="project" value="TreeGrafter"/>
</dbReference>
<dbReference type="RefSeq" id="WP_115934598.1">
    <property type="nucleotide sequence ID" value="NZ_QRDW01000001.1"/>
</dbReference>
<comment type="similarity">
    <text evidence="2">Belongs to the serine/threonine dehydratase family.</text>
</comment>
<comment type="caution">
    <text evidence="6">The sequence shown here is derived from an EMBL/GenBank/DDBJ whole genome shotgun (WGS) entry which is preliminary data.</text>
</comment>
<dbReference type="Pfam" id="PF00291">
    <property type="entry name" value="PALP"/>
    <property type="match status" value="1"/>
</dbReference>
<keyword evidence="7" id="KW-1185">Reference proteome</keyword>
<dbReference type="FunFam" id="3.40.50.1100:FF:000005">
    <property type="entry name" value="Threonine dehydratase catabolic"/>
    <property type="match status" value="1"/>
</dbReference>
<accession>A0A3D9HVK5</accession>
<evidence type="ECO:0000256" key="4">
    <source>
        <dbReference type="ARBA" id="ARBA00023239"/>
    </source>
</evidence>
<feature type="domain" description="Tryptophan synthase beta chain-like PALP" evidence="5">
    <location>
        <begin position="29"/>
        <end position="318"/>
    </location>
</feature>
<evidence type="ECO:0000259" key="5">
    <source>
        <dbReference type="Pfam" id="PF00291"/>
    </source>
</evidence>
<evidence type="ECO:0000313" key="7">
    <source>
        <dbReference type="Proteomes" id="UP000256845"/>
    </source>
</evidence>
<organism evidence="6 7">
    <name type="scientific">Aestuariispira insulae</name>
    <dbReference type="NCBI Taxonomy" id="1461337"/>
    <lineage>
        <taxon>Bacteria</taxon>
        <taxon>Pseudomonadati</taxon>
        <taxon>Pseudomonadota</taxon>
        <taxon>Alphaproteobacteria</taxon>
        <taxon>Rhodospirillales</taxon>
        <taxon>Kiloniellaceae</taxon>
        <taxon>Aestuariispira</taxon>
    </lineage>
</organism>
<reference evidence="6 7" key="1">
    <citation type="submission" date="2018-07" db="EMBL/GenBank/DDBJ databases">
        <title>Genomic Encyclopedia of Type Strains, Phase III (KMG-III): the genomes of soil and plant-associated and newly described type strains.</title>
        <authorList>
            <person name="Whitman W."/>
        </authorList>
    </citation>
    <scope>NUCLEOTIDE SEQUENCE [LARGE SCALE GENOMIC DNA]</scope>
    <source>
        <strain evidence="6 7">CECT 8488</strain>
    </source>
</reference>
<evidence type="ECO:0000313" key="6">
    <source>
        <dbReference type="EMBL" id="RED53459.1"/>
    </source>
</evidence>
<dbReference type="Gene3D" id="3.40.50.1100">
    <property type="match status" value="2"/>
</dbReference>
<dbReference type="AlphaFoldDB" id="A0A3D9HVK5"/>